<dbReference type="InterPro" id="IPR017853">
    <property type="entry name" value="GH"/>
</dbReference>
<comment type="caution">
    <text evidence="12">The sequence shown here is derived from an EMBL/GenBank/DDBJ whole genome shotgun (WGS) entry which is preliminary data.</text>
</comment>
<comment type="similarity">
    <text evidence="2 10">Belongs to the disproportionating enzyme family.</text>
</comment>
<protein>
    <recommendedName>
        <fullName evidence="4 10">4-alpha-glucanotransferase</fullName>
        <ecNumber evidence="3 10">2.4.1.25</ecNumber>
    </recommendedName>
    <alternativeName>
        <fullName evidence="8 10">Amylomaltase</fullName>
    </alternativeName>
    <alternativeName>
        <fullName evidence="9 10">Disproportionating enzyme</fullName>
    </alternativeName>
</protein>
<evidence type="ECO:0000259" key="11">
    <source>
        <dbReference type="SMART" id="SM00642"/>
    </source>
</evidence>
<dbReference type="Pfam" id="PF02446">
    <property type="entry name" value="Glyco_hydro_77"/>
    <property type="match status" value="1"/>
</dbReference>
<keyword evidence="7 10" id="KW-0119">Carbohydrate metabolism</keyword>
<dbReference type="Gene3D" id="1.10.150.200">
    <property type="entry name" value="Maltooligosyl trehalose synthase, domain 3"/>
    <property type="match status" value="1"/>
</dbReference>
<sequence>MNYPSSTYRIQFNTEFSFTDFERLIPYFKKLGVGAIYASPILESTPGSTHGYDGVNPGAIDPELGSLEDLRDISGQLKEAGISWLQDIVPNHMAFHSENPWLMDVLEKGIQSQYASFFDIAWNNRMFHGKIMVPFLTKDLSEVIEGGQLRLDYAGDKLVMDYEGSVFPLNLRAYVAILSYASEDQPQSVQQLVSQLKEINEVEESRAFSERFNELKLQLASLAKTEQIGGFLEKALQYYNEDPARLREIVDLQTYALCHWQATEEKINFRRFFTVNGLICLNMQNDDVFDAYHELVKQLVSEGIFQGLRIDHIDGLFDPNSYLKKLRTAVGEETYIIAEKILEKEEDMPTEWPIQGATGYEFLAMVNNIFTNKNAEPAFSAFYQELTGSDKTIHDQLLSKKSEILYGHMGGELENLYQLFVELQLADAEDLKEIGKEDLKAFIGELLVHCPVYRYYGNEMPLPEADQTALKAVIREVITFHPNLEAAANLFEKCLIDTPEQEDENYQARALEFYQRCMQFSGPLMAKGGEDTLMYTNHRFIGHNEVGDFPDRFGVPVKDFHKYMHNRQKHWPLALNATSTHDTKRGEDVRARLNVLTDLGEIWTEKVKHWQQLNADIRQDAPDANDEYLIYQTIAGAHPMPGEEDDEFLSRLKEYLQKAMREGKVKSNWAEPNEAYEGQVKDFVSKILEKDSPFYTDFTAFLKEIADYGIINSLSQLVLKFTCPGIPDVYQGCELWDLSMVDPDNRRPVDYAKRADWLTEVENIGSDELSSKLWSERSNAKIKLWLTNHLFKLRNEHSLLFTKGEYVALKTRGEYKQHLLAFARKSKKDFYVVVVPLNVSTLCREQQTTFFDLDWKDTTVVLPDNLAPEWTNILGGDQLELQGKLAPGEIFSSLPVAILKGSKPDNERKAGVLLHITSLASPYGIGDLGPEATAFADFLNRGDQKIWQILPLNPTEESQSNSPYSAVSSRAGNPLLISPDLLANDGLLDREWLAGYHQEPASTVDFSEAEELKTELLAKAFESYKEKNDESEREAFEEFCEKNAEWLPDFVTYIALKKMHDGNPWYEWPEQYREREQAAIAQIEESEEDLISFVKWQQYVFDKQWKNLRKYCHSLDIKLLGDIPFYVSYDSADVWANRKFFRVEPSGKISGIAGVPPDAFSEDGQLWGMPVFDWDQLKNEGYQWWIDRLAKNIELFDMVRLDHFRAFADYWEVPGGETTAVNGTWKIGPDADFFETIQKALGKLPFIAEDLGEISPEVYKLRDKFALPGMKVLQFAFDENMPQSDHIPHNYSANFIAYTGTHDNNTVRGWFKQVAEDGVKKRIEAYSGKEITEQNAYREMARMVYSSVANVAMLPMQDVLNLDETAKMNLPGSNENNWAWRLLPGQITEKDEQFLAELAVLFNRD</sequence>
<dbReference type="CDD" id="cd11336">
    <property type="entry name" value="AmyAc_MTSase"/>
    <property type="match status" value="1"/>
</dbReference>
<evidence type="ECO:0000256" key="3">
    <source>
        <dbReference type="ARBA" id="ARBA00012560"/>
    </source>
</evidence>
<dbReference type="SMART" id="SM00642">
    <property type="entry name" value="Aamy"/>
    <property type="match status" value="1"/>
</dbReference>
<dbReference type="InterPro" id="IPR003385">
    <property type="entry name" value="Glyco_hydro_77"/>
</dbReference>
<evidence type="ECO:0000256" key="4">
    <source>
        <dbReference type="ARBA" id="ARBA00020295"/>
    </source>
</evidence>
<evidence type="ECO:0000256" key="7">
    <source>
        <dbReference type="ARBA" id="ARBA00023277"/>
    </source>
</evidence>
<feature type="domain" description="Glycosyl hydrolase family 13 catalytic" evidence="11">
    <location>
        <begin position="16"/>
        <end position="481"/>
    </location>
</feature>
<dbReference type="PANTHER" id="PTHR32438">
    <property type="entry name" value="4-ALPHA-GLUCANOTRANSFERASE DPE1, CHLOROPLASTIC/AMYLOPLASTIC"/>
    <property type="match status" value="1"/>
</dbReference>
<dbReference type="NCBIfam" id="TIGR00217">
    <property type="entry name" value="malQ"/>
    <property type="match status" value="1"/>
</dbReference>
<dbReference type="InterPro" id="IPR012767">
    <property type="entry name" value="Trehalose_TreY"/>
</dbReference>
<dbReference type="Pfam" id="PF00128">
    <property type="entry name" value="Alpha-amylase"/>
    <property type="match status" value="1"/>
</dbReference>
<dbReference type="Proteomes" id="UP000679725">
    <property type="component" value="Unassembled WGS sequence"/>
</dbReference>
<dbReference type="NCBIfam" id="NF011080">
    <property type="entry name" value="PRK14508.1-3"/>
    <property type="match status" value="1"/>
</dbReference>
<evidence type="ECO:0000256" key="6">
    <source>
        <dbReference type="ARBA" id="ARBA00022679"/>
    </source>
</evidence>
<evidence type="ECO:0000313" key="13">
    <source>
        <dbReference type="Proteomes" id="UP000679725"/>
    </source>
</evidence>
<dbReference type="EMBL" id="CAJRAU010000002">
    <property type="protein sequence ID" value="CAG5068627.1"/>
    <property type="molecule type" value="Genomic_DNA"/>
</dbReference>
<evidence type="ECO:0000256" key="2">
    <source>
        <dbReference type="ARBA" id="ARBA00005684"/>
    </source>
</evidence>
<dbReference type="NCBIfam" id="TIGR02401">
    <property type="entry name" value="trehalose_TreY"/>
    <property type="match status" value="1"/>
</dbReference>
<keyword evidence="6 10" id="KW-0808">Transferase</keyword>
<reference evidence="12 13" key="1">
    <citation type="submission" date="2021-04" db="EMBL/GenBank/DDBJ databases">
        <authorList>
            <person name="Rodrigo-Torres L."/>
            <person name="Arahal R. D."/>
            <person name="Lucena T."/>
        </authorList>
    </citation>
    <scope>NUCLEOTIDE SEQUENCE [LARGE SCALE GENOMIC DNA]</scope>
    <source>
        <strain evidence="12 13">CECT 9623</strain>
    </source>
</reference>
<evidence type="ECO:0000256" key="10">
    <source>
        <dbReference type="RuleBase" id="RU361207"/>
    </source>
</evidence>
<evidence type="ECO:0000313" key="12">
    <source>
        <dbReference type="EMBL" id="CAG5068627.1"/>
    </source>
</evidence>
<dbReference type="Gene3D" id="1.10.10.470">
    <property type="entry name" value="Maltooligosyl trehalose synthase, domain 4"/>
    <property type="match status" value="1"/>
</dbReference>
<name>A0ABM8UMF0_9BACT</name>
<organism evidence="12 13">
    <name type="scientific">Dyadobacter linearis</name>
    <dbReference type="NCBI Taxonomy" id="2823330"/>
    <lineage>
        <taxon>Bacteria</taxon>
        <taxon>Pseudomonadati</taxon>
        <taxon>Bacteroidota</taxon>
        <taxon>Cytophagia</taxon>
        <taxon>Cytophagales</taxon>
        <taxon>Spirosomataceae</taxon>
        <taxon>Dyadobacter</taxon>
    </lineage>
</organism>
<evidence type="ECO:0000256" key="1">
    <source>
        <dbReference type="ARBA" id="ARBA00000439"/>
    </source>
</evidence>
<gene>
    <name evidence="12" type="ORF">DYBT9623_01359</name>
</gene>
<evidence type="ECO:0000256" key="8">
    <source>
        <dbReference type="ARBA" id="ARBA00031423"/>
    </source>
</evidence>
<dbReference type="RefSeq" id="WP_215232764.1">
    <property type="nucleotide sequence ID" value="NZ_CAJRAU010000002.1"/>
</dbReference>
<dbReference type="PANTHER" id="PTHR32438:SF5">
    <property type="entry name" value="4-ALPHA-GLUCANOTRANSFERASE DPE1, CHLOROPLASTIC_AMYLOPLASTIC"/>
    <property type="match status" value="1"/>
</dbReference>
<dbReference type="InterPro" id="IPR006047">
    <property type="entry name" value="GH13_cat_dom"/>
</dbReference>
<evidence type="ECO:0000256" key="5">
    <source>
        <dbReference type="ARBA" id="ARBA00022676"/>
    </source>
</evidence>
<dbReference type="SUPFAM" id="SSF51445">
    <property type="entry name" value="(Trans)glycosidases"/>
    <property type="match status" value="2"/>
</dbReference>
<comment type="catalytic activity">
    <reaction evidence="1 10">
        <text>Transfers a segment of a (1-&gt;4)-alpha-D-glucan to a new position in an acceptor, which may be glucose or a (1-&gt;4)-alpha-D-glucan.</text>
        <dbReference type="EC" id="2.4.1.25"/>
    </reaction>
</comment>
<dbReference type="Gene3D" id="3.20.20.80">
    <property type="entry name" value="Glycosidases"/>
    <property type="match status" value="2"/>
</dbReference>
<proteinExistence type="inferred from homology"/>
<dbReference type="Gene3D" id="3.30.1590.10">
    <property type="entry name" value="Maltooligosyl trehalose synthase, domain 2"/>
    <property type="match status" value="1"/>
</dbReference>
<evidence type="ECO:0000256" key="9">
    <source>
        <dbReference type="ARBA" id="ARBA00031501"/>
    </source>
</evidence>
<dbReference type="EC" id="2.4.1.25" evidence="3 10"/>
<dbReference type="InterPro" id="IPR013797">
    <property type="entry name" value="Maltooligo_trehalose_synth_4"/>
</dbReference>
<accession>A0ABM8UMF0</accession>
<keyword evidence="13" id="KW-1185">Reference proteome</keyword>
<keyword evidence="5 10" id="KW-0328">Glycosyltransferase</keyword>